<comment type="caution">
    <text evidence="1">The sequence shown here is derived from an EMBL/GenBank/DDBJ whole genome shotgun (WGS) entry which is preliminary data.</text>
</comment>
<gene>
    <name evidence="1" type="ORF">CTI12_AA613290</name>
</gene>
<dbReference type="OrthoDB" id="692400at2759"/>
<dbReference type="EMBL" id="PKPP01020832">
    <property type="protein sequence ID" value="PWA35034.1"/>
    <property type="molecule type" value="Genomic_DNA"/>
</dbReference>
<dbReference type="GO" id="GO:0003964">
    <property type="term" value="F:RNA-directed DNA polymerase activity"/>
    <property type="evidence" value="ECO:0007669"/>
    <property type="project" value="UniProtKB-KW"/>
</dbReference>
<sequence>MWILLGDFNAVRLPEERRNSNFNHLSAIDFNNFIDDASLQEYHMNGNKFTFLAGKDKGFKMSKIDRILVCQDFFNREGCVETVNKAFESCSFKGPADVVINKKLNFIRGALRDWWKSVLKKEGEDMAILKYDIERLEKLMEDRDLEEEEIWVWEECKKEMDQLHLYKHRDLCRLPYYI</sequence>
<keyword evidence="1" id="KW-0695">RNA-directed DNA polymerase</keyword>
<keyword evidence="1" id="KW-0548">Nucleotidyltransferase</keyword>
<dbReference type="AlphaFoldDB" id="A0A2U1KE38"/>
<keyword evidence="1" id="KW-0808">Transferase</keyword>
<dbReference type="Proteomes" id="UP000245207">
    <property type="component" value="Unassembled WGS sequence"/>
</dbReference>
<dbReference type="Gene3D" id="3.60.10.10">
    <property type="entry name" value="Endonuclease/exonuclease/phosphatase"/>
    <property type="match status" value="1"/>
</dbReference>
<keyword evidence="2" id="KW-1185">Reference proteome</keyword>
<organism evidence="1 2">
    <name type="scientific">Artemisia annua</name>
    <name type="common">Sweet wormwood</name>
    <dbReference type="NCBI Taxonomy" id="35608"/>
    <lineage>
        <taxon>Eukaryota</taxon>
        <taxon>Viridiplantae</taxon>
        <taxon>Streptophyta</taxon>
        <taxon>Embryophyta</taxon>
        <taxon>Tracheophyta</taxon>
        <taxon>Spermatophyta</taxon>
        <taxon>Magnoliopsida</taxon>
        <taxon>eudicotyledons</taxon>
        <taxon>Gunneridae</taxon>
        <taxon>Pentapetalae</taxon>
        <taxon>asterids</taxon>
        <taxon>campanulids</taxon>
        <taxon>Asterales</taxon>
        <taxon>Asteraceae</taxon>
        <taxon>Asteroideae</taxon>
        <taxon>Anthemideae</taxon>
        <taxon>Artemisiinae</taxon>
        <taxon>Artemisia</taxon>
    </lineage>
</organism>
<name>A0A2U1KE38_ARTAN</name>
<dbReference type="InterPro" id="IPR036691">
    <property type="entry name" value="Endo/exonu/phosph_ase_sf"/>
</dbReference>
<protein>
    <submittedName>
        <fullName evidence="1">RNA-directed DNA polymerase, eukaryota, Reverse transcriptase zinc-binding domain protein</fullName>
    </submittedName>
</protein>
<dbReference type="SUPFAM" id="SSF56219">
    <property type="entry name" value="DNase I-like"/>
    <property type="match status" value="1"/>
</dbReference>
<evidence type="ECO:0000313" key="2">
    <source>
        <dbReference type="Proteomes" id="UP000245207"/>
    </source>
</evidence>
<evidence type="ECO:0000313" key="1">
    <source>
        <dbReference type="EMBL" id="PWA35034.1"/>
    </source>
</evidence>
<reference evidence="1 2" key="1">
    <citation type="journal article" date="2018" name="Mol. Plant">
        <title>The genome of Artemisia annua provides insight into the evolution of Asteraceae family and artemisinin biosynthesis.</title>
        <authorList>
            <person name="Shen Q."/>
            <person name="Zhang L."/>
            <person name="Liao Z."/>
            <person name="Wang S."/>
            <person name="Yan T."/>
            <person name="Shi P."/>
            <person name="Liu M."/>
            <person name="Fu X."/>
            <person name="Pan Q."/>
            <person name="Wang Y."/>
            <person name="Lv Z."/>
            <person name="Lu X."/>
            <person name="Zhang F."/>
            <person name="Jiang W."/>
            <person name="Ma Y."/>
            <person name="Chen M."/>
            <person name="Hao X."/>
            <person name="Li L."/>
            <person name="Tang Y."/>
            <person name="Lv G."/>
            <person name="Zhou Y."/>
            <person name="Sun X."/>
            <person name="Brodelius P.E."/>
            <person name="Rose J.K.C."/>
            <person name="Tang K."/>
        </authorList>
    </citation>
    <scope>NUCLEOTIDE SEQUENCE [LARGE SCALE GENOMIC DNA]</scope>
    <source>
        <strain evidence="2">cv. Huhao1</strain>
        <tissue evidence="1">Leaf</tissue>
    </source>
</reference>
<accession>A0A2U1KE38</accession>
<proteinExistence type="predicted"/>